<reference evidence="1 2" key="1">
    <citation type="journal article" date="2022" name="Hortic Res">
        <title>A haplotype resolved chromosomal level avocado genome allows analysis of novel avocado genes.</title>
        <authorList>
            <person name="Nath O."/>
            <person name="Fletcher S.J."/>
            <person name="Hayward A."/>
            <person name="Shaw L.M."/>
            <person name="Masouleh A.K."/>
            <person name="Furtado A."/>
            <person name="Henry R.J."/>
            <person name="Mitter N."/>
        </authorList>
    </citation>
    <scope>NUCLEOTIDE SEQUENCE [LARGE SCALE GENOMIC DNA]</scope>
    <source>
        <strain evidence="2">cv. Hass</strain>
    </source>
</reference>
<proteinExistence type="predicted"/>
<organism evidence="1 2">
    <name type="scientific">Persea americana</name>
    <name type="common">Avocado</name>
    <dbReference type="NCBI Taxonomy" id="3435"/>
    <lineage>
        <taxon>Eukaryota</taxon>
        <taxon>Viridiplantae</taxon>
        <taxon>Streptophyta</taxon>
        <taxon>Embryophyta</taxon>
        <taxon>Tracheophyta</taxon>
        <taxon>Spermatophyta</taxon>
        <taxon>Magnoliopsida</taxon>
        <taxon>Magnoliidae</taxon>
        <taxon>Laurales</taxon>
        <taxon>Lauraceae</taxon>
        <taxon>Persea</taxon>
    </lineage>
</organism>
<keyword evidence="2" id="KW-1185">Reference proteome</keyword>
<sequence length="426" mass="47100">MEWSCDLCHVIAPSEQALNEHIYGMEHMAKEEELLIASKRDEGNKFVAAELINPNNVKKEWSCALCQVSTTSEQHLNKHLQGKKHKAKEGALIKGSKPDESNETEAAQLKNPDNVKKEWSCTLCQESAPSEQGLNEHLQGKKHKAKGEELLIASKPASSSTISKKDDNPSTLEKQGVTSNEHEKKLEQQVPKEAKEIVGKQPLIHYCEHCKLQCNSESMLASHLSGKKHLSCMQKLKAALAKVNEESRADLVAKTKEENIKPSGNNKKGPDLNKDDKSNKLVNEVMTTSSSKELQKHQVGQSLQQVPKKQSKAVKKLPVRCELCNVECYGKDILESHLRGKKHLARMKELKSHKGVSVNHTGDANAGVSYGRNEESETEVNKVVEIIELKPSIGSHQDEQVVASETMDGVPVPSAEEVANRMEDGA</sequence>
<accession>A0ACC2K8K0</accession>
<evidence type="ECO:0000313" key="1">
    <source>
        <dbReference type="EMBL" id="KAJ8617346.1"/>
    </source>
</evidence>
<comment type="caution">
    <text evidence="1">The sequence shown here is derived from an EMBL/GenBank/DDBJ whole genome shotgun (WGS) entry which is preliminary data.</text>
</comment>
<protein>
    <submittedName>
        <fullName evidence="1">Uncharacterized protein</fullName>
    </submittedName>
</protein>
<dbReference type="EMBL" id="CM056812">
    <property type="protein sequence ID" value="KAJ8617346.1"/>
    <property type="molecule type" value="Genomic_DNA"/>
</dbReference>
<name>A0ACC2K8K0_PERAE</name>
<dbReference type="Proteomes" id="UP001234297">
    <property type="component" value="Chromosome 4"/>
</dbReference>
<gene>
    <name evidence="1" type="ORF">MRB53_013532</name>
</gene>
<evidence type="ECO:0000313" key="2">
    <source>
        <dbReference type="Proteomes" id="UP001234297"/>
    </source>
</evidence>